<dbReference type="AlphaFoldDB" id="A0A4Y7KL50"/>
<organism evidence="1 2">
    <name type="scientific">Papaver somniferum</name>
    <name type="common">Opium poppy</name>
    <dbReference type="NCBI Taxonomy" id="3469"/>
    <lineage>
        <taxon>Eukaryota</taxon>
        <taxon>Viridiplantae</taxon>
        <taxon>Streptophyta</taxon>
        <taxon>Embryophyta</taxon>
        <taxon>Tracheophyta</taxon>
        <taxon>Spermatophyta</taxon>
        <taxon>Magnoliopsida</taxon>
        <taxon>Ranunculales</taxon>
        <taxon>Papaveraceae</taxon>
        <taxon>Papaveroideae</taxon>
        <taxon>Papaver</taxon>
    </lineage>
</organism>
<accession>A0A4Y7KL50</accession>
<sequence length="70" mass="7963">MTNDISTSRLVRNYTWLLLNPHSDKQTVTSHVTAREVILVVPIESVVFRNGIEKVEYGLDSSTLGQALWY</sequence>
<dbReference type="Gramene" id="RZC72818">
    <property type="protein sequence ID" value="RZC72818"/>
    <property type="gene ID" value="C5167_048305"/>
</dbReference>
<dbReference type="EMBL" id="CM010722">
    <property type="protein sequence ID" value="RZC72818.1"/>
    <property type="molecule type" value="Genomic_DNA"/>
</dbReference>
<evidence type="ECO:0000313" key="1">
    <source>
        <dbReference type="EMBL" id="RZC72818.1"/>
    </source>
</evidence>
<name>A0A4Y7KL50_PAPSO</name>
<keyword evidence="2" id="KW-1185">Reference proteome</keyword>
<dbReference type="Proteomes" id="UP000316621">
    <property type="component" value="Chromosome 8"/>
</dbReference>
<protein>
    <submittedName>
        <fullName evidence="1">Uncharacterized protein</fullName>
    </submittedName>
</protein>
<gene>
    <name evidence="1" type="ORF">C5167_048305</name>
</gene>
<proteinExistence type="predicted"/>
<reference evidence="1 2" key="1">
    <citation type="journal article" date="2018" name="Science">
        <title>The opium poppy genome and morphinan production.</title>
        <authorList>
            <person name="Guo L."/>
            <person name="Winzer T."/>
            <person name="Yang X."/>
            <person name="Li Y."/>
            <person name="Ning Z."/>
            <person name="He Z."/>
            <person name="Teodor R."/>
            <person name="Lu Y."/>
            <person name="Bowser T.A."/>
            <person name="Graham I.A."/>
            <person name="Ye K."/>
        </authorList>
    </citation>
    <scope>NUCLEOTIDE SEQUENCE [LARGE SCALE GENOMIC DNA]</scope>
    <source>
        <strain evidence="2">cv. HN1</strain>
        <tissue evidence="1">Leaves</tissue>
    </source>
</reference>
<evidence type="ECO:0000313" key="2">
    <source>
        <dbReference type="Proteomes" id="UP000316621"/>
    </source>
</evidence>